<sequence length="375" mass="41356">MTATDAFSILVITSHRPAEVIHSISGLDAETNVLSLDADAAPPIRALAALRRTDAAIRRHRPDLVLLDCFETIGAPAVWVASRREVPIVVRLVGDHWRTIEEERLAPARKRRDAPAYLRHRTSQALNCYIFDRADGFVTVSTALRDVVTDRTGCQHERIGVVPIPITTDAFRTGSAAAARAAFGIDTDLVLLTVTNLTFRAKYDGVRTILPEVLPLLRADDELSYVVAGGGQYHERLVADLDDRIDDPAIRRRVHALGHVETVADLYALADVFAYVSDLDGYPNVVLEAQTAGLPVVANDAYGMRDQIADGDTGFLVDSESPGALRRRIELLLENPTMRRRIGARARLRARRENDPEAISDRLGSFLSAFVRDIR</sequence>
<evidence type="ECO:0000313" key="3">
    <source>
        <dbReference type="EMBL" id="TKR26135.1"/>
    </source>
</evidence>
<dbReference type="InterPro" id="IPR001296">
    <property type="entry name" value="Glyco_trans_1"/>
</dbReference>
<accession>A0A4U5JBZ1</accession>
<dbReference type="Proteomes" id="UP000308037">
    <property type="component" value="Unassembled WGS sequence"/>
</dbReference>
<keyword evidence="4" id="KW-1185">Reference proteome</keyword>
<evidence type="ECO:0000313" key="4">
    <source>
        <dbReference type="Proteomes" id="UP000308037"/>
    </source>
</evidence>
<feature type="domain" description="Glycosyl transferase family 1" evidence="1">
    <location>
        <begin position="185"/>
        <end position="348"/>
    </location>
</feature>
<dbReference type="Pfam" id="PF00534">
    <property type="entry name" value="Glycos_transf_1"/>
    <property type="match status" value="1"/>
</dbReference>
<dbReference type="OrthoDB" id="132546at2157"/>
<comment type="caution">
    <text evidence="3">The sequence shown here is derived from an EMBL/GenBank/DDBJ whole genome shotgun (WGS) entry which is preliminary data.</text>
</comment>
<organism evidence="3 4">
    <name type="scientific">Natronomonas salsuginis</name>
    <dbReference type="NCBI Taxonomy" id="2217661"/>
    <lineage>
        <taxon>Archaea</taxon>
        <taxon>Methanobacteriati</taxon>
        <taxon>Methanobacteriota</taxon>
        <taxon>Stenosarchaea group</taxon>
        <taxon>Halobacteria</taxon>
        <taxon>Halobacteriales</taxon>
        <taxon>Natronomonadaceae</taxon>
        <taxon>Natronomonas</taxon>
    </lineage>
</organism>
<gene>
    <name evidence="3" type="ORF">DM868_06475</name>
</gene>
<dbReference type="Gene3D" id="3.40.50.2000">
    <property type="entry name" value="Glycogen Phosphorylase B"/>
    <property type="match status" value="2"/>
</dbReference>
<evidence type="ECO:0000259" key="1">
    <source>
        <dbReference type="Pfam" id="PF00534"/>
    </source>
</evidence>
<dbReference type="InterPro" id="IPR028098">
    <property type="entry name" value="Glyco_trans_4-like_N"/>
</dbReference>
<evidence type="ECO:0000259" key="2">
    <source>
        <dbReference type="Pfam" id="PF13439"/>
    </source>
</evidence>
<reference evidence="3 4" key="1">
    <citation type="submission" date="2019-04" db="EMBL/GenBank/DDBJ databases">
        <title>Natronomonas sp. F20-122 a newhaloarchaeon isolated from a saline saltern of Isla Bacuta, Huelva, Spain.</title>
        <authorList>
            <person name="Duran-Viseras A."/>
            <person name="Sanchez-Porro C."/>
            <person name="Ventosa A."/>
        </authorList>
    </citation>
    <scope>NUCLEOTIDE SEQUENCE [LARGE SCALE GENOMIC DNA]</scope>
    <source>
        <strain evidence="3 4">F20-122</strain>
    </source>
</reference>
<dbReference type="Pfam" id="PF13439">
    <property type="entry name" value="Glyco_transf_4"/>
    <property type="match status" value="1"/>
</dbReference>
<dbReference type="RefSeq" id="WP_137276052.1">
    <property type="nucleotide sequence ID" value="NZ_QKNX01000002.1"/>
</dbReference>
<dbReference type="AlphaFoldDB" id="A0A4U5JBZ1"/>
<dbReference type="SUPFAM" id="SSF53756">
    <property type="entry name" value="UDP-Glycosyltransferase/glycogen phosphorylase"/>
    <property type="match status" value="1"/>
</dbReference>
<keyword evidence="3" id="KW-0808">Transferase</keyword>
<dbReference type="CDD" id="cd03801">
    <property type="entry name" value="GT4_PimA-like"/>
    <property type="match status" value="1"/>
</dbReference>
<name>A0A4U5JBZ1_9EURY</name>
<dbReference type="EMBL" id="QKNX01000002">
    <property type="protein sequence ID" value="TKR26135.1"/>
    <property type="molecule type" value="Genomic_DNA"/>
</dbReference>
<protein>
    <submittedName>
        <fullName evidence="3">Glycosyltransferase family 4 protein</fullName>
    </submittedName>
</protein>
<proteinExistence type="predicted"/>
<feature type="domain" description="Glycosyltransferase subfamily 4-like N-terminal" evidence="2">
    <location>
        <begin position="42"/>
        <end position="169"/>
    </location>
</feature>
<dbReference type="PANTHER" id="PTHR12526:SF636">
    <property type="entry name" value="BLL3647 PROTEIN"/>
    <property type="match status" value="1"/>
</dbReference>
<dbReference type="GO" id="GO:0016757">
    <property type="term" value="F:glycosyltransferase activity"/>
    <property type="evidence" value="ECO:0007669"/>
    <property type="project" value="InterPro"/>
</dbReference>
<dbReference type="PANTHER" id="PTHR12526">
    <property type="entry name" value="GLYCOSYLTRANSFERASE"/>
    <property type="match status" value="1"/>
</dbReference>